<dbReference type="InterPro" id="IPR029069">
    <property type="entry name" value="HotDog_dom_sf"/>
</dbReference>
<organism evidence="4 5">
    <name type="scientific">Plantactinospora solaniradicis</name>
    <dbReference type="NCBI Taxonomy" id="1723736"/>
    <lineage>
        <taxon>Bacteria</taxon>
        <taxon>Bacillati</taxon>
        <taxon>Actinomycetota</taxon>
        <taxon>Actinomycetes</taxon>
        <taxon>Micromonosporales</taxon>
        <taxon>Micromonosporaceae</taxon>
        <taxon>Plantactinospora</taxon>
    </lineage>
</organism>
<sequence>MTETQPDTRNRTFSWSDPAEGVAHLGRRGGLELLRAMIAGELPAPPVTDLIAMGRMTADEGRVSVEMTAQEFHYNPLGTVHGGVLSILLDTAAACAVHTTLPAGMGYTSLDLNVKFLRPVTVDSGLLRCEGTVLQRGRRTALAEAKLTDGRGRLVAHATSSCLLFEAPVAQPDTPAPAAQPAATGR</sequence>
<dbReference type="PANTHER" id="PTHR21660">
    <property type="entry name" value="THIOESTERASE SUPERFAMILY MEMBER-RELATED"/>
    <property type="match status" value="1"/>
</dbReference>
<evidence type="ECO:0000313" key="5">
    <source>
        <dbReference type="Proteomes" id="UP001596203"/>
    </source>
</evidence>
<dbReference type="Gene3D" id="3.10.129.10">
    <property type="entry name" value="Hotdog Thioesterase"/>
    <property type="match status" value="1"/>
</dbReference>
<reference evidence="5" key="1">
    <citation type="journal article" date="2019" name="Int. J. Syst. Evol. Microbiol.">
        <title>The Global Catalogue of Microorganisms (GCM) 10K type strain sequencing project: providing services to taxonomists for standard genome sequencing and annotation.</title>
        <authorList>
            <consortium name="The Broad Institute Genomics Platform"/>
            <consortium name="The Broad Institute Genome Sequencing Center for Infectious Disease"/>
            <person name="Wu L."/>
            <person name="Ma J."/>
        </authorList>
    </citation>
    <scope>NUCLEOTIDE SEQUENCE [LARGE SCALE GENOMIC DNA]</scope>
    <source>
        <strain evidence="5">ZS-35-S2</strain>
    </source>
</reference>
<dbReference type="InterPro" id="IPR039298">
    <property type="entry name" value="ACOT13"/>
</dbReference>
<keyword evidence="5" id="KW-1185">Reference proteome</keyword>
<evidence type="ECO:0000256" key="2">
    <source>
        <dbReference type="ARBA" id="ARBA00022801"/>
    </source>
</evidence>
<dbReference type="NCBIfam" id="TIGR00369">
    <property type="entry name" value="unchar_dom_1"/>
    <property type="match status" value="1"/>
</dbReference>
<dbReference type="InterPro" id="IPR003736">
    <property type="entry name" value="PAAI_dom"/>
</dbReference>
<name>A0ABW1KPY2_9ACTN</name>
<dbReference type="CDD" id="cd03443">
    <property type="entry name" value="PaaI_thioesterase"/>
    <property type="match status" value="1"/>
</dbReference>
<dbReference type="EMBL" id="JBHSPR010000085">
    <property type="protein sequence ID" value="MFC6023202.1"/>
    <property type="molecule type" value="Genomic_DNA"/>
</dbReference>
<protein>
    <submittedName>
        <fullName evidence="4">PaaI family thioesterase</fullName>
        <ecNumber evidence="4">3.1.2.-</ecNumber>
    </submittedName>
</protein>
<dbReference type="Pfam" id="PF03061">
    <property type="entry name" value="4HBT"/>
    <property type="match status" value="1"/>
</dbReference>
<evidence type="ECO:0000256" key="1">
    <source>
        <dbReference type="ARBA" id="ARBA00008324"/>
    </source>
</evidence>
<proteinExistence type="inferred from homology"/>
<dbReference type="Proteomes" id="UP001596203">
    <property type="component" value="Unassembled WGS sequence"/>
</dbReference>
<comment type="similarity">
    <text evidence="1">Belongs to the thioesterase PaaI family.</text>
</comment>
<dbReference type="GO" id="GO:0016787">
    <property type="term" value="F:hydrolase activity"/>
    <property type="evidence" value="ECO:0007669"/>
    <property type="project" value="UniProtKB-KW"/>
</dbReference>
<dbReference type="InterPro" id="IPR006683">
    <property type="entry name" value="Thioestr_dom"/>
</dbReference>
<dbReference type="SUPFAM" id="SSF54637">
    <property type="entry name" value="Thioesterase/thiol ester dehydrase-isomerase"/>
    <property type="match status" value="1"/>
</dbReference>
<feature type="domain" description="Thioesterase" evidence="3">
    <location>
        <begin position="78"/>
        <end position="156"/>
    </location>
</feature>
<dbReference type="RefSeq" id="WP_377433219.1">
    <property type="nucleotide sequence ID" value="NZ_JBHSPR010000085.1"/>
</dbReference>
<accession>A0ABW1KPY2</accession>
<comment type="caution">
    <text evidence="4">The sequence shown here is derived from an EMBL/GenBank/DDBJ whole genome shotgun (WGS) entry which is preliminary data.</text>
</comment>
<evidence type="ECO:0000313" key="4">
    <source>
        <dbReference type="EMBL" id="MFC6023202.1"/>
    </source>
</evidence>
<dbReference type="EC" id="3.1.2.-" evidence="4"/>
<gene>
    <name evidence="4" type="ORF">ACFP2T_44510</name>
</gene>
<dbReference type="PANTHER" id="PTHR21660:SF1">
    <property type="entry name" value="ACYL-COENZYME A THIOESTERASE 13"/>
    <property type="match status" value="1"/>
</dbReference>
<keyword evidence="2 4" id="KW-0378">Hydrolase</keyword>
<evidence type="ECO:0000259" key="3">
    <source>
        <dbReference type="Pfam" id="PF03061"/>
    </source>
</evidence>